<proteinExistence type="predicted"/>
<accession>A0A1V2TFY5</accession>
<gene>
    <name evidence="1" type="ORF">B0T46_11930</name>
</gene>
<dbReference type="InterPro" id="IPR029058">
    <property type="entry name" value="AB_hydrolase_fold"/>
</dbReference>
<protein>
    <recommendedName>
        <fullName evidence="3">Alpha/beta hydrolase</fullName>
    </recommendedName>
</protein>
<organism evidence="1 2">
    <name type="scientific">Nocardia donostiensis</name>
    <dbReference type="NCBI Taxonomy" id="1538463"/>
    <lineage>
        <taxon>Bacteria</taxon>
        <taxon>Bacillati</taxon>
        <taxon>Actinomycetota</taxon>
        <taxon>Actinomycetes</taxon>
        <taxon>Mycobacteriales</taxon>
        <taxon>Nocardiaceae</taxon>
        <taxon>Nocardia</taxon>
    </lineage>
</organism>
<dbReference type="SUPFAM" id="SSF53474">
    <property type="entry name" value="alpha/beta-Hydrolases"/>
    <property type="match status" value="1"/>
</dbReference>
<dbReference type="AlphaFoldDB" id="A0A1V2TFY5"/>
<evidence type="ECO:0008006" key="3">
    <source>
        <dbReference type="Google" id="ProtNLM"/>
    </source>
</evidence>
<keyword evidence="2" id="KW-1185">Reference proteome</keyword>
<dbReference type="RefSeq" id="WP_077116674.1">
    <property type="nucleotide sequence ID" value="NZ_MUKP01000049.1"/>
</dbReference>
<dbReference type="Proteomes" id="UP000188836">
    <property type="component" value="Unassembled WGS sequence"/>
</dbReference>
<comment type="caution">
    <text evidence="1">The sequence shown here is derived from an EMBL/GenBank/DDBJ whole genome shotgun (WGS) entry which is preliminary data.</text>
</comment>
<evidence type="ECO:0000313" key="2">
    <source>
        <dbReference type="Proteomes" id="UP000188836"/>
    </source>
</evidence>
<evidence type="ECO:0000313" key="1">
    <source>
        <dbReference type="EMBL" id="ONM48417.1"/>
    </source>
</evidence>
<dbReference type="Gene3D" id="3.40.50.1820">
    <property type="entry name" value="alpha/beta hydrolase"/>
    <property type="match status" value="1"/>
</dbReference>
<dbReference type="EMBL" id="MUMY01000009">
    <property type="protein sequence ID" value="ONM48417.1"/>
    <property type="molecule type" value="Genomic_DNA"/>
</dbReference>
<dbReference type="OrthoDB" id="4571107at2"/>
<reference evidence="1 2" key="1">
    <citation type="journal article" date="2016" name="Antonie Van Leeuwenhoek">
        <title>Nocardia donostiensis sp. nov., isolated from human respiratory specimens.</title>
        <authorList>
            <person name="Ercibengoa M."/>
            <person name="Bell M."/>
            <person name="Marimon J.M."/>
            <person name="Humrighouse B."/>
            <person name="Klenk H.P."/>
            <person name="Potter G."/>
            <person name="Perez-Trallero E."/>
        </authorList>
    </citation>
    <scope>NUCLEOTIDE SEQUENCE [LARGE SCALE GENOMIC DNA]</scope>
    <source>
        <strain evidence="1 2">X1655</strain>
    </source>
</reference>
<dbReference type="STRING" id="1538463.B0T36_05280"/>
<sequence>MPWDRMLTDEQMIAMTALPLVLFGAETVVNDPELGAARVRKLIPSAEVEIYQGVGHDLLWTNPDQVIPRFLTFVDSHDQVRT</sequence>
<name>A0A1V2TFY5_9NOCA</name>